<dbReference type="OrthoDB" id="9773456at2"/>
<dbReference type="EMBL" id="CABFVA020000065">
    <property type="protein sequence ID" value="VVM06300.1"/>
    <property type="molecule type" value="Genomic_DNA"/>
</dbReference>
<keyword evidence="1 4" id="KW-0349">Heme</keyword>
<dbReference type="InterPro" id="IPR009056">
    <property type="entry name" value="Cyt_c-like_dom"/>
</dbReference>
<dbReference type="GO" id="GO:0009055">
    <property type="term" value="F:electron transfer activity"/>
    <property type="evidence" value="ECO:0007669"/>
    <property type="project" value="InterPro"/>
</dbReference>
<dbReference type="RefSeq" id="WP_142659979.1">
    <property type="nucleotide sequence ID" value="NZ_CABFVA020000065.1"/>
</dbReference>
<dbReference type="Proteomes" id="UP000334923">
    <property type="component" value="Unassembled WGS sequence"/>
</dbReference>
<proteinExistence type="predicted"/>
<evidence type="ECO:0000256" key="3">
    <source>
        <dbReference type="ARBA" id="ARBA00023004"/>
    </source>
</evidence>
<dbReference type="InterPro" id="IPR036909">
    <property type="entry name" value="Cyt_c-like_dom_sf"/>
</dbReference>
<dbReference type="SUPFAM" id="SSF46626">
    <property type="entry name" value="Cytochrome c"/>
    <property type="match status" value="1"/>
</dbReference>
<dbReference type="GO" id="GO:0020037">
    <property type="term" value="F:heme binding"/>
    <property type="evidence" value="ECO:0007669"/>
    <property type="project" value="InterPro"/>
</dbReference>
<dbReference type="PANTHER" id="PTHR40394">
    <property type="entry name" value="LIPOPROTEIN-RELATED"/>
    <property type="match status" value="1"/>
</dbReference>
<dbReference type="PANTHER" id="PTHR40394:SF2">
    <property type="entry name" value="QUINOL:CYTOCHROME C OXIDOREDUCTASE MEMBRANE PROTEIN"/>
    <property type="match status" value="1"/>
</dbReference>
<evidence type="ECO:0000256" key="4">
    <source>
        <dbReference type="PROSITE-ProRule" id="PRU00433"/>
    </source>
</evidence>
<dbReference type="AlphaFoldDB" id="A0A5E6MBE8"/>
<name>A0A5E6MBE8_9BACT</name>
<keyword evidence="3 4" id="KW-0408">Iron</keyword>
<reference evidence="6 7" key="1">
    <citation type="submission" date="2019-09" db="EMBL/GenBank/DDBJ databases">
        <authorList>
            <person name="Cremers G."/>
        </authorList>
    </citation>
    <scope>NUCLEOTIDE SEQUENCE [LARGE SCALE GENOMIC DNA]</scope>
    <source>
        <strain evidence="6">4A</strain>
    </source>
</reference>
<evidence type="ECO:0000259" key="5">
    <source>
        <dbReference type="PROSITE" id="PS51007"/>
    </source>
</evidence>
<dbReference type="Pfam" id="PF13442">
    <property type="entry name" value="Cytochrome_CBB3"/>
    <property type="match status" value="1"/>
</dbReference>
<evidence type="ECO:0000313" key="6">
    <source>
        <dbReference type="EMBL" id="VVM06300.1"/>
    </source>
</evidence>
<evidence type="ECO:0000256" key="1">
    <source>
        <dbReference type="ARBA" id="ARBA00022617"/>
    </source>
</evidence>
<feature type="domain" description="Cytochrome c" evidence="5">
    <location>
        <begin position="97"/>
        <end position="182"/>
    </location>
</feature>
<organism evidence="6 7">
    <name type="scientific">Methylacidimicrobium tartarophylax</name>
    <dbReference type="NCBI Taxonomy" id="1041768"/>
    <lineage>
        <taxon>Bacteria</taxon>
        <taxon>Pseudomonadati</taxon>
        <taxon>Verrucomicrobiota</taxon>
        <taxon>Methylacidimicrobium</taxon>
    </lineage>
</organism>
<keyword evidence="2 4" id="KW-0479">Metal-binding</keyword>
<sequence>MRTFLLLLACLVFAIVSVTGFRGTMTTRNPIEIFPDMVRQAKVKEQASSFFFPDQRASRYPVSGTVSRGDAVDDPYRNTGMIGDHWGEGIPIALTAETLRSGKERFGIFCTACHGATGSGNGIATQYGLVGVPNYHAEHARQMPDGQIFYVITHGQGLMLGYGANLSVEERWAIVAYIRALQLSQSATLADVPIAERQQLEGK</sequence>
<keyword evidence="7" id="KW-1185">Reference proteome</keyword>
<gene>
    <name evidence="6" type="ORF">MAMT_01119</name>
</gene>
<evidence type="ECO:0000313" key="7">
    <source>
        <dbReference type="Proteomes" id="UP000334923"/>
    </source>
</evidence>
<accession>A0A5E6MBE8</accession>
<dbReference type="Gene3D" id="1.10.760.10">
    <property type="entry name" value="Cytochrome c-like domain"/>
    <property type="match status" value="1"/>
</dbReference>
<dbReference type="GO" id="GO:0046872">
    <property type="term" value="F:metal ion binding"/>
    <property type="evidence" value="ECO:0007669"/>
    <property type="project" value="UniProtKB-KW"/>
</dbReference>
<dbReference type="PROSITE" id="PS51007">
    <property type="entry name" value="CYTC"/>
    <property type="match status" value="1"/>
</dbReference>
<protein>
    <recommendedName>
        <fullName evidence="5">Cytochrome c domain-containing protein</fullName>
    </recommendedName>
</protein>
<evidence type="ECO:0000256" key="2">
    <source>
        <dbReference type="ARBA" id="ARBA00022723"/>
    </source>
</evidence>